<dbReference type="EMBL" id="DQWS01000148">
    <property type="protein sequence ID" value="HDD53200.1"/>
    <property type="molecule type" value="Genomic_DNA"/>
</dbReference>
<keyword evidence="5 8" id="KW-0547">Nucleotide-binding</keyword>
<keyword evidence="1 8" id="KW-0963">Cytoplasm</keyword>
<dbReference type="EC" id="2.7.2.11" evidence="8"/>
<feature type="domain" description="PUA" evidence="9">
    <location>
        <begin position="281"/>
        <end position="364"/>
    </location>
</feature>
<gene>
    <name evidence="8 10" type="primary">proB</name>
    <name evidence="10" type="ORF">ENF32_03940</name>
</gene>
<keyword evidence="7 8" id="KW-0067">ATP-binding</keyword>
<comment type="subcellular location">
    <subcellularLocation>
        <location evidence="8">Cytoplasm</location>
    </subcellularLocation>
</comment>
<dbReference type="PRINTS" id="PR00474">
    <property type="entry name" value="GLU5KINASE"/>
</dbReference>
<dbReference type="FunFam" id="3.40.1160.10:FF:000018">
    <property type="entry name" value="Glutamate 5-kinase"/>
    <property type="match status" value="1"/>
</dbReference>
<comment type="function">
    <text evidence="8">Catalyzes the transfer of a phosphate group to glutamate to form L-glutamate 5-phosphate.</text>
</comment>
<comment type="catalytic activity">
    <reaction evidence="8">
        <text>L-glutamate + ATP = L-glutamyl 5-phosphate + ADP</text>
        <dbReference type="Rhea" id="RHEA:14877"/>
        <dbReference type="ChEBI" id="CHEBI:29985"/>
        <dbReference type="ChEBI" id="CHEBI:30616"/>
        <dbReference type="ChEBI" id="CHEBI:58274"/>
        <dbReference type="ChEBI" id="CHEBI:456216"/>
        <dbReference type="EC" id="2.7.2.11"/>
    </reaction>
</comment>
<feature type="binding site" evidence="8">
    <location>
        <position position="55"/>
    </location>
    <ligand>
        <name>substrate</name>
    </ligand>
</feature>
<dbReference type="InterPro" id="IPR001048">
    <property type="entry name" value="Asp/Glu/Uridylate_kinase"/>
</dbReference>
<evidence type="ECO:0000256" key="6">
    <source>
        <dbReference type="ARBA" id="ARBA00022777"/>
    </source>
</evidence>
<organism evidence="10">
    <name type="scientific">Thermosulfidibacter takaii</name>
    <dbReference type="NCBI Taxonomy" id="412593"/>
    <lineage>
        <taxon>Bacteria</taxon>
        <taxon>Pseudomonadati</taxon>
        <taxon>Thermosulfidibacterota</taxon>
        <taxon>Thermosulfidibacteria</taxon>
        <taxon>Thermosulfidibacterales</taxon>
        <taxon>Thermosulfidibacteraceae</taxon>
    </lineage>
</organism>
<dbReference type="GO" id="GO:0003723">
    <property type="term" value="F:RNA binding"/>
    <property type="evidence" value="ECO:0007669"/>
    <property type="project" value="InterPro"/>
</dbReference>
<dbReference type="PANTHER" id="PTHR43654:SF1">
    <property type="entry name" value="ISOPENTENYL PHOSPHATE KINASE"/>
    <property type="match status" value="1"/>
</dbReference>
<dbReference type="CDD" id="cd21157">
    <property type="entry name" value="PUA_G5K"/>
    <property type="match status" value="1"/>
</dbReference>
<sequence length="376" mass="40927">MRGQYLEGCRRLVVKVGSGVIAHPQGGLREEVVSGLALDLADLRNQGMEVILVSSGAVAAGIGVLGLQGRPKSIPAKQACAAVGQAHLIWAYERHFERWGQKVAQVLLTRDDLEHRRRYLNARNALFTILKMGVIPIINENDTVMVEEIKFGDNDNLSALVAMMAEADLLVILSTVEGLYTCDPSRGGASLLREVKSINGELWKCDVSGLSPVGTGGMASKVEAIKKVVASGIPAVIALGDEPRVLWRILEGEEVGTFFLPREERLVGRKMWIGYTLQPVGSLVIDDGAVEALVRRGKSLLPRGVLEVRGAFEMGDPVSCLDKDGREVARGLVNYSSPEIEKIKGVHSSKIQEVLGYHHSDEVIHRDNLVVLYENL</sequence>
<dbReference type="PANTHER" id="PTHR43654">
    <property type="entry name" value="GLUTAMATE 5-KINASE"/>
    <property type="match status" value="1"/>
</dbReference>
<dbReference type="InterPro" id="IPR036974">
    <property type="entry name" value="PUA_sf"/>
</dbReference>
<dbReference type="GO" id="GO:0055129">
    <property type="term" value="P:L-proline biosynthetic process"/>
    <property type="evidence" value="ECO:0007669"/>
    <property type="project" value="UniProtKB-UniRule"/>
</dbReference>
<dbReference type="InterPro" id="IPR036393">
    <property type="entry name" value="AceGlu_kinase-like_sf"/>
</dbReference>
<protein>
    <recommendedName>
        <fullName evidence="8">Glutamate 5-kinase</fullName>
        <ecNumber evidence="8">2.7.2.11</ecNumber>
    </recommendedName>
    <alternativeName>
        <fullName evidence="8">Gamma-glutamyl kinase</fullName>
        <shortName evidence="8">GK</shortName>
    </alternativeName>
</protein>
<dbReference type="FunFam" id="2.30.130.10:FF:000007">
    <property type="entry name" value="Glutamate 5-kinase"/>
    <property type="match status" value="1"/>
</dbReference>
<dbReference type="InterPro" id="IPR005715">
    <property type="entry name" value="Glu_5kinase/COase_Synthase"/>
</dbReference>
<reference evidence="10" key="1">
    <citation type="journal article" date="2020" name="mSystems">
        <title>Genome- and Community-Level Interaction Insights into Carbon Utilization and Element Cycling Functions of Hydrothermarchaeota in Hydrothermal Sediment.</title>
        <authorList>
            <person name="Zhou Z."/>
            <person name="Liu Y."/>
            <person name="Xu W."/>
            <person name="Pan J."/>
            <person name="Luo Z.H."/>
            <person name="Li M."/>
        </authorList>
    </citation>
    <scope>NUCLEOTIDE SEQUENCE [LARGE SCALE GENOMIC DNA]</scope>
    <source>
        <strain evidence="10">HyVt-115</strain>
    </source>
</reference>
<dbReference type="InterPro" id="IPR011529">
    <property type="entry name" value="Glu_5kinase"/>
</dbReference>
<dbReference type="HAMAP" id="MF_00456">
    <property type="entry name" value="ProB"/>
    <property type="match status" value="1"/>
</dbReference>
<dbReference type="GO" id="GO:0005524">
    <property type="term" value="F:ATP binding"/>
    <property type="evidence" value="ECO:0007669"/>
    <property type="project" value="UniProtKB-KW"/>
</dbReference>
<comment type="pathway">
    <text evidence="8">Amino-acid biosynthesis; L-proline biosynthesis; L-glutamate 5-semialdehyde from L-glutamate: step 1/2.</text>
</comment>
<evidence type="ECO:0000313" key="10">
    <source>
        <dbReference type="EMBL" id="HDD53200.1"/>
    </source>
</evidence>
<evidence type="ECO:0000256" key="4">
    <source>
        <dbReference type="ARBA" id="ARBA00022679"/>
    </source>
</evidence>
<keyword evidence="2 8" id="KW-0028">Amino-acid biosynthesis</keyword>
<dbReference type="Gene3D" id="3.40.1160.10">
    <property type="entry name" value="Acetylglutamate kinase-like"/>
    <property type="match status" value="2"/>
</dbReference>
<evidence type="ECO:0000256" key="7">
    <source>
        <dbReference type="ARBA" id="ARBA00022840"/>
    </source>
</evidence>
<dbReference type="CDD" id="cd04242">
    <property type="entry name" value="AAK_G5K_ProB"/>
    <property type="match status" value="1"/>
</dbReference>
<keyword evidence="4 8" id="KW-0808">Transferase</keyword>
<dbReference type="InterPro" id="IPR041739">
    <property type="entry name" value="G5K_ProB"/>
</dbReference>
<evidence type="ECO:0000256" key="5">
    <source>
        <dbReference type="ARBA" id="ARBA00022741"/>
    </source>
</evidence>
<dbReference type="InterPro" id="IPR002478">
    <property type="entry name" value="PUA"/>
</dbReference>
<feature type="binding site" evidence="8">
    <location>
        <position position="142"/>
    </location>
    <ligand>
        <name>substrate</name>
    </ligand>
</feature>
<dbReference type="UniPathway" id="UPA00098">
    <property type="reaction ID" value="UER00359"/>
</dbReference>
<dbReference type="GO" id="GO:0005829">
    <property type="term" value="C:cytosol"/>
    <property type="evidence" value="ECO:0007669"/>
    <property type="project" value="TreeGrafter"/>
</dbReference>
<dbReference type="GO" id="GO:0004349">
    <property type="term" value="F:glutamate 5-kinase activity"/>
    <property type="evidence" value="ECO:0007669"/>
    <property type="project" value="UniProtKB-UniRule"/>
</dbReference>
<dbReference type="Gene3D" id="2.30.130.10">
    <property type="entry name" value="PUA domain"/>
    <property type="match status" value="1"/>
</dbReference>
<keyword evidence="6 8" id="KW-0418">Kinase</keyword>
<dbReference type="SUPFAM" id="SSF53633">
    <property type="entry name" value="Carbamate kinase-like"/>
    <property type="match status" value="1"/>
</dbReference>
<dbReference type="Pfam" id="PF00696">
    <property type="entry name" value="AA_kinase"/>
    <property type="match status" value="1"/>
</dbReference>
<evidence type="ECO:0000256" key="1">
    <source>
        <dbReference type="ARBA" id="ARBA00022490"/>
    </source>
</evidence>
<comment type="similarity">
    <text evidence="8">Belongs to the glutamate 5-kinase family.</text>
</comment>
<feature type="binding site" evidence="8">
    <location>
        <begin position="215"/>
        <end position="221"/>
    </location>
    <ligand>
        <name>ATP</name>
        <dbReference type="ChEBI" id="CHEBI:30616"/>
    </ligand>
</feature>
<dbReference type="NCBIfam" id="TIGR01027">
    <property type="entry name" value="proB"/>
    <property type="match status" value="1"/>
</dbReference>
<dbReference type="SMART" id="SM00359">
    <property type="entry name" value="PUA"/>
    <property type="match status" value="1"/>
</dbReference>
<evidence type="ECO:0000256" key="3">
    <source>
        <dbReference type="ARBA" id="ARBA00022650"/>
    </source>
</evidence>
<dbReference type="AlphaFoldDB" id="A0A7C0YDW0"/>
<dbReference type="PIRSF" id="PIRSF000729">
    <property type="entry name" value="GK"/>
    <property type="match status" value="1"/>
</dbReference>
<dbReference type="InterPro" id="IPR001057">
    <property type="entry name" value="Glu/AcGlu_kinase"/>
</dbReference>
<dbReference type="SUPFAM" id="SSF88697">
    <property type="entry name" value="PUA domain-like"/>
    <property type="match status" value="1"/>
</dbReference>
<name>A0A7C0YDW0_9BACT</name>
<feature type="binding site" evidence="8">
    <location>
        <position position="154"/>
    </location>
    <ligand>
        <name>substrate</name>
    </ligand>
</feature>
<dbReference type="Pfam" id="PF01472">
    <property type="entry name" value="PUA"/>
    <property type="match status" value="1"/>
</dbReference>
<comment type="caution">
    <text evidence="8">Lacks conserved residue(s) required for the propagation of feature annotation.</text>
</comment>
<evidence type="ECO:0000256" key="2">
    <source>
        <dbReference type="ARBA" id="ARBA00022605"/>
    </source>
</evidence>
<dbReference type="InterPro" id="IPR015947">
    <property type="entry name" value="PUA-like_sf"/>
</dbReference>
<keyword evidence="3 8" id="KW-0641">Proline biosynthesis</keyword>
<accession>A0A7C0YDW0</accession>
<proteinExistence type="inferred from homology"/>
<dbReference type="Proteomes" id="UP000885690">
    <property type="component" value="Unassembled WGS sequence"/>
</dbReference>
<comment type="caution">
    <text evidence="10">The sequence shown here is derived from an EMBL/GenBank/DDBJ whole genome shotgun (WGS) entry which is preliminary data.</text>
</comment>
<evidence type="ECO:0000259" key="9">
    <source>
        <dbReference type="SMART" id="SM00359"/>
    </source>
</evidence>
<evidence type="ECO:0000256" key="8">
    <source>
        <dbReference type="HAMAP-Rule" id="MF_00456"/>
    </source>
</evidence>
<feature type="binding site" evidence="8">
    <location>
        <position position="15"/>
    </location>
    <ligand>
        <name>ATP</name>
        <dbReference type="ChEBI" id="CHEBI:30616"/>
    </ligand>
</feature>
<dbReference type="PROSITE" id="PS50890">
    <property type="entry name" value="PUA"/>
    <property type="match status" value="1"/>
</dbReference>